<sequence>MVKASLAVFKQRDFSLLWWGGLISYLGNWMLVVGLPVTVYDLTGSATASASIVASGVTARLISGTFAGVLVDRWDRRRVMVVGNIAQAAVLLPLLLVDSGGDVWICAAVMFAGAAVGPFVNIAEDALLPRLVPDEQLPAANSLNSLNNNLARLVGPMLGGLGVVWFGLGGIAVADAATYLISAALIFAVRGRHVAERAESHRTGVLRKFAGEFADGVRIVSRNRVLLVVCGFFALTSFGDAVFAAVFIVFTERTLGGGADEYAWLIAAQAVGGVLGGVVGGWFATHWSPRRLLGVGALLFASIDLFTFNYPKLWVHVLPGVVSMIIVGVPFVFTYAAAQTLLQRNSVDEFRGRIFAARGTITSACVLLGSGMVVLLDGRVDVVTMLNIQGVFPLLAGVAALVLLPRKDAVREETTAPSPETVTTG</sequence>
<dbReference type="Gene3D" id="1.20.1250.20">
    <property type="entry name" value="MFS general substrate transporter like domains"/>
    <property type="match status" value="1"/>
</dbReference>
<proteinExistence type="predicted"/>
<dbReference type="EMBL" id="JACHGT010000001">
    <property type="protein sequence ID" value="MBB6032192.1"/>
    <property type="molecule type" value="Genomic_DNA"/>
</dbReference>
<reference evidence="9 10" key="1">
    <citation type="submission" date="2020-08" db="EMBL/GenBank/DDBJ databases">
        <title>Genomic Encyclopedia of Type Strains, Phase IV (KMG-IV): sequencing the most valuable type-strain genomes for metagenomic binning, comparative biology and taxonomic classification.</title>
        <authorList>
            <person name="Goeker M."/>
        </authorList>
    </citation>
    <scope>NUCLEOTIDE SEQUENCE [LARGE SCALE GENOMIC DNA]</scope>
    <source>
        <strain evidence="9 10">YIM 65646</strain>
    </source>
</reference>
<evidence type="ECO:0000256" key="7">
    <source>
        <dbReference type="SAM" id="Phobius"/>
    </source>
</evidence>
<dbReference type="GO" id="GO:0005886">
    <property type="term" value="C:plasma membrane"/>
    <property type="evidence" value="ECO:0007669"/>
    <property type="project" value="UniProtKB-SubCell"/>
</dbReference>
<feature type="transmembrane region" description="Helical" evidence="7">
    <location>
        <begin position="52"/>
        <end position="71"/>
    </location>
</feature>
<dbReference type="AlphaFoldDB" id="A0A841FF53"/>
<dbReference type="RefSeq" id="WP_184785126.1">
    <property type="nucleotide sequence ID" value="NZ_BONT01000061.1"/>
</dbReference>
<keyword evidence="10" id="KW-1185">Reference proteome</keyword>
<evidence type="ECO:0000313" key="10">
    <source>
        <dbReference type="Proteomes" id="UP000548476"/>
    </source>
</evidence>
<comment type="subcellular location">
    <subcellularLocation>
        <location evidence="1">Cell membrane</location>
        <topology evidence="1">Multi-pass membrane protein</topology>
    </subcellularLocation>
</comment>
<feature type="transmembrane region" description="Helical" evidence="7">
    <location>
        <begin position="382"/>
        <end position="404"/>
    </location>
</feature>
<keyword evidence="4 7" id="KW-0812">Transmembrane</keyword>
<gene>
    <name evidence="9" type="ORF">HNR73_000034</name>
</gene>
<evidence type="ECO:0000256" key="6">
    <source>
        <dbReference type="ARBA" id="ARBA00023136"/>
    </source>
</evidence>
<dbReference type="Pfam" id="PF05977">
    <property type="entry name" value="MFS_3"/>
    <property type="match status" value="1"/>
</dbReference>
<feature type="domain" description="Major facilitator superfamily (MFS) profile" evidence="8">
    <location>
        <begin position="225"/>
        <end position="425"/>
    </location>
</feature>
<dbReference type="Proteomes" id="UP000548476">
    <property type="component" value="Unassembled WGS sequence"/>
</dbReference>
<dbReference type="PANTHER" id="PTHR43266:SF2">
    <property type="entry name" value="MAJOR FACILITATOR SUPERFAMILY (MFS) PROFILE DOMAIN-CONTAINING PROTEIN"/>
    <property type="match status" value="1"/>
</dbReference>
<dbReference type="PROSITE" id="PS50850">
    <property type="entry name" value="MFS"/>
    <property type="match status" value="1"/>
</dbReference>
<feature type="transmembrane region" description="Helical" evidence="7">
    <location>
        <begin position="292"/>
        <end position="311"/>
    </location>
</feature>
<feature type="transmembrane region" description="Helical" evidence="7">
    <location>
        <begin position="354"/>
        <end position="376"/>
    </location>
</feature>
<dbReference type="InterPro" id="IPR010290">
    <property type="entry name" value="TM_effector"/>
</dbReference>
<evidence type="ECO:0000256" key="4">
    <source>
        <dbReference type="ARBA" id="ARBA00022692"/>
    </source>
</evidence>
<feature type="transmembrane region" description="Helical" evidence="7">
    <location>
        <begin position="163"/>
        <end position="189"/>
    </location>
</feature>
<feature type="transmembrane region" description="Helical" evidence="7">
    <location>
        <begin position="16"/>
        <end position="40"/>
    </location>
</feature>
<keyword evidence="2" id="KW-0813">Transport</keyword>
<dbReference type="GO" id="GO:0022857">
    <property type="term" value="F:transmembrane transporter activity"/>
    <property type="evidence" value="ECO:0007669"/>
    <property type="project" value="InterPro"/>
</dbReference>
<keyword evidence="5 7" id="KW-1133">Transmembrane helix</keyword>
<evidence type="ECO:0000256" key="5">
    <source>
        <dbReference type="ARBA" id="ARBA00022989"/>
    </source>
</evidence>
<dbReference type="InterPro" id="IPR036259">
    <property type="entry name" value="MFS_trans_sf"/>
</dbReference>
<feature type="transmembrane region" description="Helical" evidence="7">
    <location>
        <begin position="262"/>
        <end position="285"/>
    </location>
</feature>
<evidence type="ECO:0000256" key="3">
    <source>
        <dbReference type="ARBA" id="ARBA00022475"/>
    </source>
</evidence>
<feature type="transmembrane region" description="Helical" evidence="7">
    <location>
        <begin position="225"/>
        <end position="250"/>
    </location>
</feature>
<dbReference type="SUPFAM" id="SSF103473">
    <property type="entry name" value="MFS general substrate transporter"/>
    <property type="match status" value="1"/>
</dbReference>
<feature type="transmembrane region" description="Helical" evidence="7">
    <location>
        <begin position="317"/>
        <end position="342"/>
    </location>
</feature>
<evidence type="ECO:0000256" key="2">
    <source>
        <dbReference type="ARBA" id="ARBA00022448"/>
    </source>
</evidence>
<dbReference type="InterPro" id="IPR020846">
    <property type="entry name" value="MFS_dom"/>
</dbReference>
<name>A0A841FF53_9ACTN</name>
<dbReference type="CDD" id="cd06173">
    <property type="entry name" value="MFS_MefA_like"/>
    <property type="match status" value="1"/>
</dbReference>
<evidence type="ECO:0000313" key="9">
    <source>
        <dbReference type="EMBL" id="MBB6032192.1"/>
    </source>
</evidence>
<comment type="caution">
    <text evidence="9">The sequence shown here is derived from an EMBL/GenBank/DDBJ whole genome shotgun (WGS) entry which is preliminary data.</text>
</comment>
<organism evidence="9 10">
    <name type="scientific">Phytomonospora endophytica</name>
    <dbReference type="NCBI Taxonomy" id="714109"/>
    <lineage>
        <taxon>Bacteria</taxon>
        <taxon>Bacillati</taxon>
        <taxon>Actinomycetota</taxon>
        <taxon>Actinomycetes</taxon>
        <taxon>Micromonosporales</taxon>
        <taxon>Micromonosporaceae</taxon>
        <taxon>Phytomonospora</taxon>
    </lineage>
</organism>
<evidence type="ECO:0000256" key="1">
    <source>
        <dbReference type="ARBA" id="ARBA00004651"/>
    </source>
</evidence>
<protein>
    <submittedName>
        <fullName evidence="9">MFS family permease</fullName>
    </submittedName>
</protein>
<keyword evidence="3" id="KW-1003">Cell membrane</keyword>
<dbReference type="PANTHER" id="PTHR43266">
    <property type="entry name" value="MACROLIDE-EFFLUX PROTEIN"/>
    <property type="match status" value="1"/>
</dbReference>
<evidence type="ECO:0000259" key="8">
    <source>
        <dbReference type="PROSITE" id="PS50850"/>
    </source>
</evidence>
<accession>A0A841FF53</accession>
<keyword evidence="6 7" id="KW-0472">Membrane</keyword>